<dbReference type="AlphaFoldDB" id="A0A1K0HE25"/>
<accession>A0A1K0HE25</accession>
<dbReference type="EMBL" id="ULHB01000044">
    <property type="protein sequence ID" value="SYW79032.1"/>
    <property type="molecule type" value="Genomic_DNA"/>
</dbReference>
<sequence length="124" mass="13781">MLPQAQGKDGLKEHLGLRIVDGAFTKSILNVRVVNMYNDTSRASPERREVAKSFKNGKNFQEVEVLLSVLVRELLGEGSRWGVHAAPMAADAVLRGIGPDMFDDKWRGLEEGDTIPRLQRVDPP</sequence>
<evidence type="ECO:0000313" key="4">
    <source>
        <dbReference type="Proteomes" id="UP000658997"/>
    </source>
</evidence>
<organism evidence="1 3">
    <name type="scientific">Ustilago bromivora</name>
    <dbReference type="NCBI Taxonomy" id="307758"/>
    <lineage>
        <taxon>Eukaryota</taxon>
        <taxon>Fungi</taxon>
        <taxon>Dikarya</taxon>
        <taxon>Basidiomycota</taxon>
        <taxon>Ustilaginomycotina</taxon>
        <taxon>Ustilaginomycetes</taxon>
        <taxon>Ustilaginales</taxon>
        <taxon>Ustilaginaceae</taxon>
        <taxon>Ustilago</taxon>
    </lineage>
</organism>
<name>A0A1K0HE25_9BASI</name>
<dbReference type="EMBL" id="LT558134">
    <property type="protein sequence ID" value="SAM85514.1"/>
    <property type="molecule type" value="Genomic_DNA"/>
</dbReference>
<dbReference type="Proteomes" id="UP000179920">
    <property type="component" value="Chromosome XVIII"/>
</dbReference>
<evidence type="ECO:0000313" key="2">
    <source>
        <dbReference type="EMBL" id="SYW79032.1"/>
    </source>
</evidence>
<proteinExistence type="predicted"/>
<keyword evidence="4" id="KW-1185">Reference proteome</keyword>
<reference evidence="3" key="2">
    <citation type="submission" date="2016-04" db="EMBL/GenBank/DDBJ databases">
        <authorList>
            <person name="Guldener U."/>
            <person name="Guldener U."/>
        </authorList>
    </citation>
    <scope>NUCLEOTIDE SEQUENCE [LARGE SCALE GENOMIC DNA]</scope>
    <source>
        <strain evidence="3">UB2112</strain>
    </source>
</reference>
<evidence type="ECO:0000313" key="3">
    <source>
        <dbReference type="Proteomes" id="UP000179920"/>
    </source>
</evidence>
<gene>
    <name evidence="2" type="ORF">UBRO2_02716</name>
    <name evidence="1" type="ORF">UBRO_20351</name>
</gene>
<protein>
    <submittedName>
        <fullName evidence="1">Uncharacterized protein</fullName>
    </submittedName>
</protein>
<evidence type="ECO:0000313" key="1">
    <source>
        <dbReference type="EMBL" id="SAM85514.1"/>
    </source>
</evidence>
<dbReference type="Proteomes" id="UP000658997">
    <property type="component" value="Unassembled WGS sequence"/>
</dbReference>
<reference evidence="1" key="1">
    <citation type="submission" date="2016-04" db="EMBL/GenBank/DDBJ databases">
        <authorList>
            <person name="Evans L.H."/>
            <person name="Alamgir A."/>
            <person name="Owens N."/>
            <person name="Weber N.D."/>
            <person name="Virtaneva K."/>
            <person name="Barbian K."/>
            <person name="Babar A."/>
            <person name="Rosenke K."/>
        </authorList>
    </citation>
    <scope>NUCLEOTIDE SEQUENCE</scope>
    <source>
        <strain evidence="1">UB2112</strain>
    </source>
</reference>
<reference evidence="2" key="3">
    <citation type="submission" date="2018-08" db="EMBL/GenBank/DDBJ databases">
        <authorList>
            <person name="Guldener U."/>
        </authorList>
    </citation>
    <scope>NUCLEOTIDE SEQUENCE</scope>
    <source>
        <strain evidence="2">UB2</strain>
    </source>
</reference>